<accession>A0ABM0UYC4</accession>
<organism evidence="2 3">
    <name type="scientific">Camelina sativa</name>
    <name type="common">False flax</name>
    <name type="synonym">Myagrum sativum</name>
    <dbReference type="NCBI Taxonomy" id="90675"/>
    <lineage>
        <taxon>Eukaryota</taxon>
        <taxon>Viridiplantae</taxon>
        <taxon>Streptophyta</taxon>
        <taxon>Embryophyta</taxon>
        <taxon>Tracheophyta</taxon>
        <taxon>Spermatophyta</taxon>
        <taxon>Magnoliopsida</taxon>
        <taxon>eudicotyledons</taxon>
        <taxon>Gunneridae</taxon>
        <taxon>Pentapetalae</taxon>
        <taxon>rosids</taxon>
        <taxon>malvids</taxon>
        <taxon>Brassicales</taxon>
        <taxon>Brassicaceae</taxon>
        <taxon>Camelineae</taxon>
        <taxon>Camelina</taxon>
    </lineage>
</organism>
<sequence>MWRPFVRTAARNLKLNRSSLILNDTVSHFSAPNSAAAVGTLLPSLDHAHRCFSSSKSTKTSITKTKKAEGKKSKPKGGGAPNAAGAEDGEFGAGGGDDLEAGRAKRLADDDKIPSLDVGPNGRPLFTPKDTTLSQLSHKDIGSYYKFDEAALEAVLPEGLASGIQDFW</sequence>
<keyword evidence="2" id="KW-1185">Reference proteome</keyword>
<proteinExistence type="predicted"/>
<evidence type="ECO:0000313" key="2">
    <source>
        <dbReference type="Proteomes" id="UP000694864"/>
    </source>
</evidence>
<dbReference type="Proteomes" id="UP000694864">
    <property type="component" value="Chromosome 12"/>
</dbReference>
<reference evidence="3" key="2">
    <citation type="submission" date="2025-08" db="UniProtKB">
        <authorList>
            <consortium name="RefSeq"/>
        </authorList>
    </citation>
    <scope>IDENTIFICATION</scope>
    <source>
        <tissue evidence="3">Leaf</tissue>
    </source>
</reference>
<feature type="region of interest" description="Disordered" evidence="1">
    <location>
        <begin position="56"/>
        <end position="129"/>
    </location>
</feature>
<reference evidence="2" key="1">
    <citation type="journal article" date="2014" name="Nat. Commun.">
        <title>The emerging biofuel crop Camelina sativa retains a highly undifferentiated hexaploid genome structure.</title>
        <authorList>
            <person name="Kagale S."/>
            <person name="Koh C."/>
            <person name="Nixon J."/>
            <person name="Bollina V."/>
            <person name="Clarke W.E."/>
            <person name="Tuteja R."/>
            <person name="Spillane C."/>
            <person name="Robinson S.J."/>
            <person name="Links M.G."/>
            <person name="Clarke C."/>
            <person name="Higgins E.E."/>
            <person name="Huebert T."/>
            <person name="Sharpe A.G."/>
            <person name="Parkin I.A."/>
        </authorList>
    </citation>
    <scope>NUCLEOTIDE SEQUENCE [LARGE SCALE GENOMIC DNA]</scope>
    <source>
        <strain evidence="2">cv. DH55</strain>
    </source>
</reference>
<protein>
    <submittedName>
        <fullName evidence="3">Uncharacterized protein LOC104730610</fullName>
    </submittedName>
</protein>
<dbReference type="RefSeq" id="XP_010448106.1">
    <property type="nucleotide sequence ID" value="XM_010449804.2"/>
</dbReference>
<dbReference type="GeneID" id="104730610"/>
<name>A0ABM0UYC4_CAMSA</name>
<gene>
    <name evidence="3" type="primary">LOC104730610</name>
</gene>
<evidence type="ECO:0000313" key="3">
    <source>
        <dbReference type="RefSeq" id="XP_010448106.1"/>
    </source>
</evidence>
<evidence type="ECO:0000256" key="1">
    <source>
        <dbReference type="SAM" id="MobiDB-lite"/>
    </source>
</evidence>
<feature type="compositionally biased region" description="Basic and acidic residues" evidence="1">
    <location>
        <begin position="100"/>
        <end position="114"/>
    </location>
</feature>